<evidence type="ECO:0000259" key="4">
    <source>
        <dbReference type="Pfam" id="PF00954"/>
    </source>
</evidence>
<keyword evidence="1" id="KW-0732">Signal</keyword>
<protein>
    <recommendedName>
        <fullName evidence="4">S-locus glycoprotein domain-containing protein</fullName>
    </recommendedName>
</protein>
<dbReference type="Pfam" id="PF00954">
    <property type="entry name" value="S_locus_glycop"/>
    <property type="match status" value="1"/>
</dbReference>
<name>A0A922FZW1_CARIL</name>
<proteinExistence type="predicted"/>
<evidence type="ECO:0000256" key="1">
    <source>
        <dbReference type="ARBA" id="ARBA00022729"/>
    </source>
</evidence>
<dbReference type="Proteomes" id="UP000811246">
    <property type="component" value="Chromosome 1"/>
</dbReference>
<keyword evidence="2" id="KW-1015">Disulfide bond</keyword>
<reference evidence="5" key="1">
    <citation type="submission" date="2021-01" db="EMBL/GenBank/DDBJ databases">
        <authorList>
            <person name="Lovell J.T."/>
            <person name="Bentley N."/>
            <person name="Bhattarai G."/>
            <person name="Jenkins J.W."/>
            <person name="Sreedasyam A."/>
            <person name="Alarcon Y."/>
            <person name="Bock C."/>
            <person name="Boston L."/>
            <person name="Carlson J."/>
            <person name="Cervantes K."/>
            <person name="Clermont K."/>
            <person name="Krom N."/>
            <person name="Kubenka K."/>
            <person name="Mamidi S."/>
            <person name="Mattison C."/>
            <person name="Monteros M."/>
            <person name="Pisani C."/>
            <person name="Plott C."/>
            <person name="Rajasekar S."/>
            <person name="Rhein H.S."/>
            <person name="Rohla C."/>
            <person name="Song M."/>
            <person name="Hilaire R.S."/>
            <person name="Shu S."/>
            <person name="Wells L."/>
            <person name="Wang X."/>
            <person name="Webber J."/>
            <person name="Heerema R.J."/>
            <person name="Klein P."/>
            <person name="Conner P."/>
            <person name="Grauke L."/>
            <person name="Grimwood J."/>
            <person name="Schmutz J."/>
            <person name="Randall J.J."/>
        </authorList>
    </citation>
    <scope>NUCLEOTIDE SEQUENCE</scope>
    <source>
        <tissue evidence="5">Leaf</tissue>
    </source>
</reference>
<dbReference type="EMBL" id="CM031825">
    <property type="protein sequence ID" value="KAG6731488.1"/>
    <property type="molecule type" value="Genomic_DNA"/>
</dbReference>
<dbReference type="InterPro" id="IPR000858">
    <property type="entry name" value="S_locus_glycoprot_dom"/>
</dbReference>
<dbReference type="AlphaFoldDB" id="A0A922FZW1"/>
<feature type="region of interest" description="Disordered" evidence="3">
    <location>
        <begin position="68"/>
        <end position="99"/>
    </location>
</feature>
<sequence>MAPLNNLKFSFVMDEHEVTYSFSITNAFLISRLIMNSTGYLQRFTWIESSQEWNLYWEAPKDQCDNYKEPRQLNGNISITKTRRDSSRQSSPQRRRISN</sequence>
<gene>
    <name evidence="5" type="ORF">I3842_01G131000</name>
</gene>
<evidence type="ECO:0000256" key="3">
    <source>
        <dbReference type="SAM" id="MobiDB-lite"/>
    </source>
</evidence>
<dbReference type="GO" id="GO:0048544">
    <property type="term" value="P:recognition of pollen"/>
    <property type="evidence" value="ECO:0007669"/>
    <property type="project" value="InterPro"/>
</dbReference>
<accession>A0A922FZW1</accession>
<dbReference type="PANTHER" id="PTHR32444:SF89">
    <property type="entry name" value="S GLYCOPROTEIN"/>
    <property type="match status" value="1"/>
</dbReference>
<evidence type="ECO:0000313" key="6">
    <source>
        <dbReference type="Proteomes" id="UP000811246"/>
    </source>
</evidence>
<evidence type="ECO:0000256" key="2">
    <source>
        <dbReference type="ARBA" id="ARBA00023157"/>
    </source>
</evidence>
<organism evidence="5 6">
    <name type="scientific">Carya illinoinensis</name>
    <name type="common">Pecan</name>
    <dbReference type="NCBI Taxonomy" id="32201"/>
    <lineage>
        <taxon>Eukaryota</taxon>
        <taxon>Viridiplantae</taxon>
        <taxon>Streptophyta</taxon>
        <taxon>Embryophyta</taxon>
        <taxon>Tracheophyta</taxon>
        <taxon>Spermatophyta</taxon>
        <taxon>Magnoliopsida</taxon>
        <taxon>eudicotyledons</taxon>
        <taxon>Gunneridae</taxon>
        <taxon>Pentapetalae</taxon>
        <taxon>rosids</taxon>
        <taxon>fabids</taxon>
        <taxon>Fagales</taxon>
        <taxon>Juglandaceae</taxon>
        <taxon>Carya</taxon>
    </lineage>
</organism>
<feature type="domain" description="S-locus glycoprotein" evidence="4">
    <location>
        <begin position="4"/>
        <end position="69"/>
    </location>
</feature>
<comment type="caution">
    <text evidence="5">The sequence shown here is derived from an EMBL/GenBank/DDBJ whole genome shotgun (WGS) entry which is preliminary data.</text>
</comment>
<evidence type="ECO:0000313" key="5">
    <source>
        <dbReference type="EMBL" id="KAG6731488.1"/>
    </source>
</evidence>
<dbReference type="PANTHER" id="PTHR32444">
    <property type="entry name" value="BULB-TYPE LECTIN DOMAIN-CONTAINING PROTEIN"/>
    <property type="match status" value="1"/>
</dbReference>